<evidence type="ECO:0000256" key="2">
    <source>
        <dbReference type="ARBA" id="ARBA00024198"/>
    </source>
</evidence>
<name>A0ABD1QWL1_9LAMI</name>
<proteinExistence type="inferred from homology"/>
<dbReference type="PANTHER" id="PTHR34045:SF3">
    <property type="entry name" value="PROTEIN LAZY 4"/>
    <property type="match status" value="1"/>
</dbReference>
<dbReference type="InterPro" id="IPR044683">
    <property type="entry name" value="LAZY"/>
</dbReference>
<evidence type="ECO:0000256" key="1">
    <source>
        <dbReference type="ARBA" id="ARBA00022604"/>
    </source>
</evidence>
<evidence type="ECO:0000313" key="4">
    <source>
        <dbReference type="Proteomes" id="UP001604336"/>
    </source>
</evidence>
<dbReference type="Proteomes" id="UP001604336">
    <property type="component" value="Unassembled WGS sequence"/>
</dbReference>
<evidence type="ECO:0000313" key="3">
    <source>
        <dbReference type="EMBL" id="KAL2480269.1"/>
    </source>
</evidence>
<gene>
    <name evidence="3" type="ORF">Adt_33235</name>
</gene>
<dbReference type="GO" id="GO:0009630">
    <property type="term" value="P:gravitropism"/>
    <property type="evidence" value="ECO:0007669"/>
    <property type="project" value="UniProtKB-ARBA"/>
</dbReference>
<protein>
    <submittedName>
        <fullName evidence="3">Uncharacterized protein</fullName>
    </submittedName>
</protein>
<reference evidence="4" key="1">
    <citation type="submission" date="2024-07" db="EMBL/GenBank/DDBJ databases">
        <title>Two chromosome-level genome assemblies of Korean endemic species Abeliophyllum distichum and Forsythia ovata (Oleaceae).</title>
        <authorList>
            <person name="Jang H."/>
        </authorList>
    </citation>
    <scope>NUCLEOTIDE SEQUENCE [LARGE SCALE GENOMIC DNA]</scope>
</reference>
<dbReference type="EMBL" id="JBFOLK010000010">
    <property type="protein sequence ID" value="KAL2480269.1"/>
    <property type="molecule type" value="Genomic_DNA"/>
</dbReference>
<organism evidence="3 4">
    <name type="scientific">Abeliophyllum distichum</name>
    <dbReference type="NCBI Taxonomy" id="126358"/>
    <lineage>
        <taxon>Eukaryota</taxon>
        <taxon>Viridiplantae</taxon>
        <taxon>Streptophyta</taxon>
        <taxon>Embryophyta</taxon>
        <taxon>Tracheophyta</taxon>
        <taxon>Spermatophyta</taxon>
        <taxon>Magnoliopsida</taxon>
        <taxon>eudicotyledons</taxon>
        <taxon>Gunneridae</taxon>
        <taxon>Pentapetalae</taxon>
        <taxon>asterids</taxon>
        <taxon>lamiids</taxon>
        <taxon>Lamiales</taxon>
        <taxon>Oleaceae</taxon>
        <taxon>Forsythieae</taxon>
        <taxon>Abeliophyllum</taxon>
    </lineage>
</organism>
<keyword evidence="1" id="KW-0341">Growth regulation</keyword>
<comment type="caution">
    <text evidence="3">The sequence shown here is derived from an EMBL/GenBank/DDBJ whole genome shotgun (WGS) entry which is preliminary data.</text>
</comment>
<sequence length="230" mass="26436">MNTDDAHMMMMMQQPCKEEFVDWPNGLLAIGTFGNNNMKDVAEDKSNNIIEDTPEEEKEEIEEQQLDDKELKQLFHLPLSSLGEEFLHHFPSREHDTTTNNESINISEEDSGNSILLHRKEKDHIHLSKAKNGIGKKSFYFLLKKAFICKGGFVTTPILRDPLPQTKLDKSILNKILRAILNKKIYPQSCTPKATPKKYLDMPENDTEDEEATDGNKWVKTDSEYIVLEI</sequence>
<comment type="similarity">
    <text evidence="2">Belongs to the LAZY family.</text>
</comment>
<keyword evidence="4" id="KW-1185">Reference proteome</keyword>
<dbReference type="AlphaFoldDB" id="A0ABD1QWL1"/>
<accession>A0ABD1QWL1</accession>
<dbReference type="PANTHER" id="PTHR34045">
    <property type="entry name" value="OS03G0406300 PROTEIN"/>
    <property type="match status" value="1"/>
</dbReference>